<dbReference type="Proteomes" id="UP000554482">
    <property type="component" value="Unassembled WGS sequence"/>
</dbReference>
<evidence type="ECO:0000313" key="2">
    <source>
        <dbReference type="Proteomes" id="UP000554482"/>
    </source>
</evidence>
<keyword evidence="2" id="KW-1185">Reference proteome</keyword>
<name>A0A7J6WNK5_THATH</name>
<comment type="caution">
    <text evidence="1">The sequence shown here is derived from an EMBL/GenBank/DDBJ whole genome shotgun (WGS) entry which is preliminary data.</text>
</comment>
<proteinExistence type="predicted"/>
<sequence length="58" mass="6108">MKSFTKTISTSSSASSFNRIAEIRDDIVVLGIETSCDDTAAAVVRGNGEILSQVISSQ</sequence>
<gene>
    <name evidence="1" type="ORF">FRX31_012721</name>
</gene>
<dbReference type="OrthoDB" id="10259622at2759"/>
<dbReference type="AlphaFoldDB" id="A0A7J6WNK5"/>
<organism evidence="1 2">
    <name type="scientific">Thalictrum thalictroides</name>
    <name type="common">Rue-anemone</name>
    <name type="synonym">Anemone thalictroides</name>
    <dbReference type="NCBI Taxonomy" id="46969"/>
    <lineage>
        <taxon>Eukaryota</taxon>
        <taxon>Viridiplantae</taxon>
        <taxon>Streptophyta</taxon>
        <taxon>Embryophyta</taxon>
        <taxon>Tracheophyta</taxon>
        <taxon>Spermatophyta</taxon>
        <taxon>Magnoliopsida</taxon>
        <taxon>Ranunculales</taxon>
        <taxon>Ranunculaceae</taxon>
        <taxon>Thalictroideae</taxon>
        <taxon>Thalictrum</taxon>
    </lineage>
</organism>
<protein>
    <recommendedName>
        <fullName evidence="3">tRNA (Adenosine(37)-N6)-threonylcarbamoyltransferase complex transferase subunit TsaD</fullName>
    </recommendedName>
</protein>
<evidence type="ECO:0000313" key="1">
    <source>
        <dbReference type="EMBL" id="KAF5197692.1"/>
    </source>
</evidence>
<evidence type="ECO:0008006" key="3">
    <source>
        <dbReference type="Google" id="ProtNLM"/>
    </source>
</evidence>
<feature type="non-terminal residue" evidence="1">
    <location>
        <position position="1"/>
    </location>
</feature>
<dbReference type="EMBL" id="JABWDY010014346">
    <property type="protein sequence ID" value="KAF5197692.1"/>
    <property type="molecule type" value="Genomic_DNA"/>
</dbReference>
<accession>A0A7J6WNK5</accession>
<reference evidence="1 2" key="1">
    <citation type="submission" date="2020-06" db="EMBL/GenBank/DDBJ databases">
        <title>Transcriptomic and genomic resources for Thalictrum thalictroides and T. hernandezii: Facilitating candidate gene discovery in an emerging model plant lineage.</title>
        <authorList>
            <person name="Arias T."/>
            <person name="Riano-Pachon D.M."/>
            <person name="Di Stilio V.S."/>
        </authorList>
    </citation>
    <scope>NUCLEOTIDE SEQUENCE [LARGE SCALE GENOMIC DNA]</scope>
    <source>
        <strain evidence="2">cv. WT478/WT964</strain>
        <tissue evidence="1">Leaves</tissue>
    </source>
</reference>
<dbReference type="Gene3D" id="3.30.420.40">
    <property type="match status" value="1"/>
</dbReference>